<dbReference type="InterPro" id="IPR052557">
    <property type="entry name" value="CAP/Cytokinesis_protein"/>
</dbReference>
<keyword evidence="2" id="KW-0378">Hydrolase</keyword>
<reference evidence="2" key="1">
    <citation type="journal article" date="2015" name="Proc. Natl. Acad. Sci. U.S.A.">
        <title>Networks of energetic and metabolic interactions define dynamics in microbial communities.</title>
        <authorList>
            <person name="Embree M."/>
            <person name="Liu J.K."/>
            <person name="Al-Bassam M.M."/>
            <person name="Zengler K."/>
        </authorList>
    </citation>
    <scope>NUCLEOTIDE SEQUENCE</scope>
</reference>
<dbReference type="InterPro" id="IPR038765">
    <property type="entry name" value="Papain-like_cys_pep_sf"/>
</dbReference>
<dbReference type="Gene3D" id="3.10.620.30">
    <property type="match status" value="1"/>
</dbReference>
<gene>
    <name evidence="2" type="ORF">ASZ90_018138</name>
</gene>
<accession>A0A0W8E7R3</accession>
<dbReference type="Pfam" id="PF01841">
    <property type="entry name" value="Transglut_core"/>
    <property type="match status" value="1"/>
</dbReference>
<dbReference type="PANTHER" id="PTHR46333:SF2">
    <property type="entry name" value="CYTOKINESIS PROTEIN 3"/>
    <property type="match status" value="1"/>
</dbReference>
<name>A0A0W8E7R3_9ZZZZ</name>
<evidence type="ECO:0000259" key="1">
    <source>
        <dbReference type="SMART" id="SM00460"/>
    </source>
</evidence>
<dbReference type="SUPFAM" id="SSF54001">
    <property type="entry name" value="Cysteine proteinases"/>
    <property type="match status" value="1"/>
</dbReference>
<dbReference type="PANTHER" id="PTHR46333">
    <property type="entry name" value="CYTOKINESIS PROTEIN 3"/>
    <property type="match status" value="1"/>
</dbReference>
<dbReference type="EMBL" id="LNQE01001848">
    <property type="protein sequence ID" value="KUG04470.1"/>
    <property type="molecule type" value="Genomic_DNA"/>
</dbReference>
<comment type="caution">
    <text evidence="2">The sequence shown here is derived from an EMBL/GenBank/DDBJ whole genome shotgun (WGS) entry which is preliminary data.</text>
</comment>
<dbReference type="AlphaFoldDB" id="A0A0W8E7R3"/>
<dbReference type="InterPro" id="IPR002931">
    <property type="entry name" value="Transglutaminase-like"/>
</dbReference>
<dbReference type="GO" id="GO:0006508">
    <property type="term" value="P:proteolysis"/>
    <property type="evidence" value="ECO:0007669"/>
    <property type="project" value="UniProtKB-KW"/>
</dbReference>
<dbReference type="SMART" id="SM00460">
    <property type="entry name" value="TGc"/>
    <property type="match status" value="1"/>
</dbReference>
<protein>
    <submittedName>
        <fullName evidence="2">Transglutaminase-like enzyme, putative cysteine protease</fullName>
    </submittedName>
</protein>
<evidence type="ECO:0000313" key="2">
    <source>
        <dbReference type="EMBL" id="KUG04470.1"/>
    </source>
</evidence>
<organism evidence="2">
    <name type="scientific">hydrocarbon metagenome</name>
    <dbReference type="NCBI Taxonomy" id="938273"/>
    <lineage>
        <taxon>unclassified sequences</taxon>
        <taxon>metagenomes</taxon>
        <taxon>ecological metagenomes</taxon>
    </lineage>
</organism>
<sequence length="237" mass="26540">MIEGTSKLDAVWFCIRGPQKELTTWKADVINNTFSTSINLRFGSGQYTIWAGDNAQRFDGSIRFLVNNHVSEDIRYTSASLYVDSGSSDIINLAAVIAPANLTSLQKLENIHSWITNNIAYDYDAYLRKDIQLVSASQVLRDRKGLCRDFSFLFAALARAANLPTKVVYGEAESGSSWELHAWNEVLIGDKWVSVDSSWDAGYVMNNRFIQSPSKTFLAPDVKSFALTHRVTQTTVH</sequence>
<feature type="domain" description="Transglutaminase-like" evidence="1">
    <location>
        <begin position="139"/>
        <end position="199"/>
    </location>
</feature>
<keyword evidence="2" id="KW-0645">Protease</keyword>
<dbReference type="GO" id="GO:0005737">
    <property type="term" value="C:cytoplasm"/>
    <property type="evidence" value="ECO:0007669"/>
    <property type="project" value="TreeGrafter"/>
</dbReference>
<proteinExistence type="predicted"/>
<dbReference type="GO" id="GO:0008233">
    <property type="term" value="F:peptidase activity"/>
    <property type="evidence" value="ECO:0007669"/>
    <property type="project" value="UniProtKB-KW"/>
</dbReference>